<evidence type="ECO:0000256" key="1">
    <source>
        <dbReference type="ARBA" id="ARBA00006336"/>
    </source>
</evidence>
<name>A0A242KCQ5_9ENTE</name>
<dbReference type="AlphaFoldDB" id="A0A242KCQ5"/>
<dbReference type="EMBL" id="NGMM01000001">
    <property type="protein sequence ID" value="OTP18568.1"/>
    <property type="molecule type" value="Genomic_DNA"/>
</dbReference>
<keyword evidence="7" id="KW-1185">Reference proteome</keyword>
<proteinExistence type="inferred from homology"/>
<dbReference type="PANTHER" id="PTHR43540:SF14">
    <property type="entry name" value="ISOCHORISMATASE"/>
    <property type="match status" value="1"/>
</dbReference>
<sequence>MGKRALLIIDLQVGLESGEKKLYQLDQVIEQVNEQIEHYRKNEQPIIFIQHEDEDLVADSPSWQLFSTLKVENNDYFVGKTHANSFYQTVLGELLEQLNIKELEICGAQTEYCVDTTICMAHGLGYQLFMRKGTVTTLDNNQLTAPQIIAHHEAIWDNRFLTIL</sequence>
<protein>
    <recommendedName>
        <fullName evidence="4">Isochorismatase-like domain-containing protein</fullName>
    </recommendedName>
</protein>
<evidence type="ECO:0000256" key="3">
    <source>
        <dbReference type="SAM" id="Coils"/>
    </source>
</evidence>
<comment type="similarity">
    <text evidence="1">Belongs to the isochorismatase family.</text>
</comment>
<dbReference type="CDD" id="cd01014">
    <property type="entry name" value="nicotinamidase_related"/>
    <property type="match status" value="1"/>
</dbReference>
<evidence type="ECO:0000313" key="7">
    <source>
        <dbReference type="Proteomes" id="UP000195141"/>
    </source>
</evidence>
<evidence type="ECO:0000313" key="5">
    <source>
        <dbReference type="EMBL" id="OTP18568.1"/>
    </source>
</evidence>
<dbReference type="InterPro" id="IPR000868">
    <property type="entry name" value="Isochorismatase-like_dom"/>
</dbReference>
<dbReference type="InterPro" id="IPR050272">
    <property type="entry name" value="Isochorismatase-like_hydrls"/>
</dbReference>
<evidence type="ECO:0000313" key="6">
    <source>
        <dbReference type="EMBL" id="WYJ88624.1"/>
    </source>
</evidence>
<feature type="domain" description="Isochorismatase-like" evidence="4">
    <location>
        <begin position="5"/>
        <end position="139"/>
    </location>
</feature>
<dbReference type="SUPFAM" id="SSF52499">
    <property type="entry name" value="Isochorismatase-like hydrolases"/>
    <property type="match status" value="1"/>
</dbReference>
<dbReference type="OrthoDB" id="9785724at2"/>
<reference evidence="5" key="1">
    <citation type="submission" date="2017-05" db="EMBL/GenBank/DDBJ databases">
        <title>The Genome Sequence of Enterococcus sp. 9E7_DIV0242.</title>
        <authorList>
            <consortium name="The Broad Institute Genomics Platform"/>
            <consortium name="The Broad Institute Genomic Center for Infectious Diseases"/>
            <person name="Earl A."/>
            <person name="Manson A."/>
            <person name="Schwartman J."/>
            <person name="Gilmore M."/>
            <person name="Abouelleil A."/>
            <person name="Cao P."/>
            <person name="Chapman S."/>
            <person name="Cusick C."/>
            <person name="Shea T."/>
            <person name="Young S."/>
            <person name="Neafsey D."/>
            <person name="Nusbaum C."/>
            <person name="Birren B."/>
        </authorList>
    </citation>
    <scope>NUCLEOTIDE SEQUENCE [LARGE SCALE GENOMIC DNA]</scope>
    <source>
        <strain evidence="5">9E7_DIV0242</strain>
    </source>
</reference>
<organism evidence="5">
    <name type="scientific">Candidatus Enterococcus clewellii</name>
    <dbReference type="NCBI Taxonomy" id="1834193"/>
    <lineage>
        <taxon>Bacteria</taxon>
        <taxon>Bacillati</taxon>
        <taxon>Bacillota</taxon>
        <taxon>Bacilli</taxon>
        <taxon>Lactobacillales</taxon>
        <taxon>Enterococcaceae</taxon>
        <taxon>Enterococcus</taxon>
    </lineage>
</organism>
<dbReference type="InterPro" id="IPR036380">
    <property type="entry name" value="Isochorismatase-like_sf"/>
</dbReference>
<reference evidence="6" key="3">
    <citation type="submission" date="2024-03" db="EMBL/GenBank/DDBJ databases">
        <title>The Genome Sequence of Enterococcus sp. DIV0242b.</title>
        <authorList>
            <consortium name="The Broad Institute Genomics Platform"/>
            <consortium name="The Broad Institute Microbial Omics Core"/>
            <consortium name="The Broad Institute Genomic Center for Infectious Diseases"/>
            <person name="Earl A."/>
            <person name="Manson A."/>
            <person name="Gilmore M."/>
            <person name="Schwartman J."/>
            <person name="Shea T."/>
            <person name="Abouelleil A."/>
            <person name="Cao P."/>
            <person name="Chapman S."/>
            <person name="Cusick C."/>
            <person name="Young S."/>
            <person name="Neafsey D."/>
            <person name="Nusbaum C."/>
            <person name="Birren B."/>
        </authorList>
    </citation>
    <scope>NUCLEOTIDE SEQUENCE</scope>
    <source>
        <strain evidence="6">9E7_DIV0242</strain>
    </source>
</reference>
<dbReference type="EMBL" id="CP147247">
    <property type="protein sequence ID" value="WYJ88624.1"/>
    <property type="molecule type" value="Genomic_DNA"/>
</dbReference>
<feature type="coiled-coil region" evidence="3">
    <location>
        <begin position="15"/>
        <end position="42"/>
    </location>
</feature>
<dbReference type="RefSeq" id="WP_086347541.1">
    <property type="nucleotide sequence ID" value="NZ_CP147247.1"/>
</dbReference>
<gene>
    <name evidence="6" type="ORF">A5888_000343</name>
    <name evidence="5" type="ORF">A5888_000382</name>
</gene>
<dbReference type="PANTHER" id="PTHR43540">
    <property type="entry name" value="PEROXYUREIDOACRYLATE/UREIDOACRYLATE AMIDOHYDROLASE-RELATED"/>
    <property type="match status" value="1"/>
</dbReference>
<accession>A0A242KCQ5</accession>
<dbReference type="Proteomes" id="UP000195141">
    <property type="component" value="Chromosome"/>
</dbReference>
<keyword evidence="2" id="KW-0378">Hydrolase</keyword>
<evidence type="ECO:0000259" key="4">
    <source>
        <dbReference type="Pfam" id="PF00857"/>
    </source>
</evidence>
<keyword evidence="3" id="KW-0175">Coiled coil</keyword>
<reference evidence="6" key="2">
    <citation type="submission" date="2017-05" db="EMBL/GenBank/DDBJ databases">
        <authorList>
            <consortium name="The Broad Institute Genomics Platform"/>
            <consortium name="The Broad Institute Genomic Center for Infectious Diseases"/>
            <person name="Earl A."/>
            <person name="Manson A."/>
            <person name="Schwartman J."/>
            <person name="Gilmore M."/>
            <person name="Abouelleil A."/>
            <person name="Cao P."/>
            <person name="Chapman S."/>
            <person name="Cusick C."/>
            <person name="Shea T."/>
            <person name="Young S."/>
            <person name="Neafsey D."/>
            <person name="Nusbaum C."/>
            <person name="Birren B."/>
        </authorList>
    </citation>
    <scope>NUCLEOTIDE SEQUENCE</scope>
    <source>
        <strain evidence="6">9E7_DIV0242</strain>
    </source>
</reference>
<dbReference type="Pfam" id="PF00857">
    <property type="entry name" value="Isochorismatase"/>
    <property type="match status" value="1"/>
</dbReference>
<dbReference type="Gene3D" id="3.40.50.850">
    <property type="entry name" value="Isochorismatase-like"/>
    <property type="match status" value="1"/>
</dbReference>
<evidence type="ECO:0000256" key="2">
    <source>
        <dbReference type="ARBA" id="ARBA00022801"/>
    </source>
</evidence>
<dbReference type="GO" id="GO:0016787">
    <property type="term" value="F:hydrolase activity"/>
    <property type="evidence" value="ECO:0007669"/>
    <property type="project" value="UniProtKB-KW"/>
</dbReference>